<keyword evidence="7" id="KW-1185">Reference proteome</keyword>
<name>A0A7W6CJ35_9SPHN</name>
<dbReference type="Gene3D" id="3.20.20.100">
    <property type="entry name" value="NADP-dependent oxidoreductase domain"/>
    <property type="match status" value="1"/>
</dbReference>
<proteinExistence type="inferred from homology"/>
<gene>
    <name evidence="6" type="ORF">GGR38_002327</name>
</gene>
<evidence type="ECO:0000256" key="3">
    <source>
        <dbReference type="ARBA" id="ARBA00038157"/>
    </source>
</evidence>
<evidence type="ECO:0000313" key="7">
    <source>
        <dbReference type="Proteomes" id="UP000548867"/>
    </source>
</evidence>
<organism evidence="6 7">
    <name type="scientific">Novosphingobium sediminicola</name>
    <dbReference type="NCBI Taxonomy" id="563162"/>
    <lineage>
        <taxon>Bacteria</taxon>
        <taxon>Pseudomonadati</taxon>
        <taxon>Pseudomonadota</taxon>
        <taxon>Alphaproteobacteria</taxon>
        <taxon>Sphingomonadales</taxon>
        <taxon>Sphingomonadaceae</taxon>
        <taxon>Novosphingobium</taxon>
    </lineage>
</organism>
<evidence type="ECO:0000259" key="5">
    <source>
        <dbReference type="Pfam" id="PF00248"/>
    </source>
</evidence>
<protein>
    <recommendedName>
        <fullName evidence="4">Protein tas</fullName>
    </recommendedName>
</protein>
<dbReference type="PANTHER" id="PTHR43364:SF4">
    <property type="entry name" value="NAD(P)-LINKED OXIDOREDUCTASE SUPERFAMILY PROTEIN"/>
    <property type="match status" value="1"/>
</dbReference>
<evidence type="ECO:0000256" key="4">
    <source>
        <dbReference type="ARBA" id="ARBA00070119"/>
    </source>
</evidence>
<dbReference type="Pfam" id="PF00248">
    <property type="entry name" value="Aldo_ket_red"/>
    <property type="match status" value="1"/>
</dbReference>
<dbReference type="FunFam" id="3.20.20.100:FF:000005">
    <property type="entry name" value="NADP(H)-dependent aldo-keto reductase"/>
    <property type="match status" value="1"/>
</dbReference>
<evidence type="ECO:0000256" key="1">
    <source>
        <dbReference type="ARBA" id="ARBA00022857"/>
    </source>
</evidence>
<dbReference type="InterPro" id="IPR036812">
    <property type="entry name" value="NAD(P)_OxRdtase_dom_sf"/>
</dbReference>
<comment type="similarity">
    <text evidence="3">Belongs to the aldo/keto reductase family. Aldo/keto reductase 2 subfamily.</text>
</comment>
<keyword evidence="2" id="KW-0560">Oxidoreductase</keyword>
<dbReference type="InterPro" id="IPR050523">
    <property type="entry name" value="AKR_Detox_Biosynth"/>
</dbReference>
<keyword evidence="1" id="KW-0521">NADP</keyword>
<dbReference type="SUPFAM" id="SSF51430">
    <property type="entry name" value="NAD(P)-linked oxidoreductase"/>
    <property type="match status" value="1"/>
</dbReference>
<comment type="caution">
    <text evidence="6">The sequence shown here is derived from an EMBL/GenBank/DDBJ whole genome shotgun (WGS) entry which is preliminary data.</text>
</comment>
<dbReference type="RefSeq" id="WP_183625646.1">
    <property type="nucleotide sequence ID" value="NZ_JACIDX010000008.1"/>
</dbReference>
<sequence length="347" mass="37826">MDYRPLGTTGLSVSAVCLGTMTFGSQNTQAEAHEQIEVALDHGINFLDTAEMYPVTPTRPETFGRTEEYLGTWIAGSGKRDKILLASKVSGPSRFFPLRGGNNRLDRRNIEEAIEGSLKRLQTDYLDLYQLHWPDRSVPMFGGRGTQAISDAPEAVALEETISVLEELVKAGKIRAFGVSNETPWGVSEALRLHRDKGLPRVASIQNAYNLLNRVFEVGLSEFALREGVGLLAYSPLAAGHLSGKYLGGVVPKGSRVDVAKQFTRYFTVNQQQAAARYVAVAQSFGLTPVQLALAFVYSRPFVTSSIIGATSVEQLKTDIAASLTPLPEEALTAINEVYNLYPDPCP</sequence>
<evidence type="ECO:0000313" key="6">
    <source>
        <dbReference type="EMBL" id="MBB3955373.1"/>
    </source>
</evidence>
<dbReference type="EMBL" id="JACIDX010000008">
    <property type="protein sequence ID" value="MBB3955373.1"/>
    <property type="molecule type" value="Genomic_DNA"/>
</dbReference>
<dbReference type="PANTHER" id="PTHR43364">
    <property type="entry name" value="NADH-SPECIFIC METHYLGLYOXAL REDUCTASE-RELATED"/>
    <property type="match status" value="1"/>
</dbReference>
<reference evidence="6 7" key="1">
    <citation type="submission" date="2020-08" db="EMBL/GenBank/DDBJ databases">
        <title>Genomic Encyclopedia of Type Strains, Phase IV (KMG-IV): sequencing the most valuable type-strain genomes for metagenomic binning, comparative biology and taxonomic classification.</title>
        <authorList>
            <person name="Goeker M."/>
        </authorList>
    </citation>
    <scope>NUCLEOTIDE SEQUENCE [LARGE SCALE GENOMIC DNA]</scope>
    <source>
        <strain evidence="6 7">DSM 27057</strain>
    </source>
</reference>
<dbReference type="GO" id="GO:0016491">
    <property type="term" value="F:oxidoreductase activity"/>
    <property type="evidence" value="ECO:0007669"/>
    <property type="project" value="UniProtKB-KW"/>
</dbReference>
<evidence type="ECO:0000256" key="2">
    <source>
        <dbReference type="ARBA" id="ARBA00023002"/>
    </source>
</evidence>
<dbReference type="Proteomes" id="UP000548867">
    <property type="component" value="Unassembled WGS sequence"/>
</dbReference>
<feature type="domain" description="NADP-dependent oxidoreductase" evidence="5">
    <location>
        <begin position="16"/>
        <end position="339"/>
    </location>
</feature>
<dbReference type="AlphaFoldDB" id="A0A7W6CJ35"/>
<dbReference type="CDD" id="cd19094">
    <property type="entry name" value="AKR_Tas-like"/>
    <property type="match status" value="1"/>
</dbReference>
<accession>A0A7W6CJ35</accession>
<dbReference type="InterPro" id="IPR023210">
    <property type="entry name" value="NADP_OxRdtase_dom"/>
</dbReference>